<proteinExistence type="predicted"/>
<feature type="compositionally biased region" description="Polar residues" evidence="1">
    <location>
        <begin position="57"/>
        <end position="67"/>
    </location>
</feature>
<accession>A0A6A3EHC4</accession>
<evidence type="ECO:0000313" key="3">
    <source>
        <dbReference type="Proteomes" id="UP000429523"/>
    </source>
</evidence>
<sequence length="81" mass="8941">MLGQANGLFRMHSEVVLVKPATIKVFAEIAGMDIIPATKWDAAVHLFEMMPKSLVQKRQATDSTSPDASLRAQIRSPYRTA</sequence>
<dbReference type="AlphaFoldDB" id="A0A6A3EHC4"/>
<dbReference type="Proteomes" id="UP000429523">
    <property type="component" value="Unassembled WGS sequence"/>
</dbReference>
<comment type="caution">
    <text evidence="2">The sequence shown here is derived from an EMBL/GenBank/DDBJ whole genome shotgun (WGS) entry which is preliminary data.</text>
</comment>
<feature type="region of interest" description="Disordered" evidence="1">
    <location>
        <begin position="57"/>
        <end position="81"/>
    </location>
</feature>
<organism evidence="2 3">
    <name type="scientific">Phytophthora fragariae</name>
    <dbReference type="NCBI Taxonomy" id="53985"/>
    <lineage>
        <taxon>Eukaryota</taxon>
        <taxon>Sar</taxon>
        <taxon>Stramenopiles</taxon>
        <taxon>Oomycota</taxon>
        <taxon>Peronosporomycetes</taxon>
        <taxon>Peronosporales</taxon>
        <taxon>Peronosporaceae</taxon>
        <taxon>Phytophthora</taxon>
    </lineage>
</organism>
<name>A0A6A3EHC4_9STRA</name>
<evidence type="ECO:0000256" key="1">
    <source>
        <dbReference type="SAM" id="MobiDB-lite"/>
    </source>
</evidence>
<evidence type="ECO:0000313" key="2">
    <source>
        <dbReference type="EMBL" id="KAE8931677.1"/>
    </source>
</evidence>
<gene>
    <name evidence="2" type="ORF">PF009_g18268</name>
</gene>
<dbReference type="EMBL" id="QXGF01001209">
    <property type="protein sequence ID" value="KAE8931677.1"/>
    <property type="molecule type" value="Genomic_DNA"/>
</dbReference>
<protein>
    <submittedName>
        <fullName evidence="2">Uncharacterized protein</fullName>
    </submittedName>
</protein>
<reference evidence="2 3" key="1">
    <citation type="submission" date="2018-08" db="EMBL/GenBank/DDBJ databases">
        <title>Genomic investigation of the strawberry pathogen Phytophthora fragariae indicates pathogenicity is determined by transcriptional variation in three key races.</title>
        <authorList>
            <person name="Adams T.M."/>
            <person name="Armitage A.D."/>
            <person name="Sobczyk M.K."/>
            <person name="Bates H.J."/>
            <person name="Dunwell J.M."/>
            <person name="Nellist C.F."/>
            <person name="Harrison R.J."/>
        </authorList>
    </citation>
    <scope>NUCLEOTIDE SEQUENCE [LARGE SCALE GENOMIC DNA]</scope>
    <source>
        <strain evidence="2 3">NOV-9</strain>
    </source>
</reference>